<sequence>MYHHRTIGQQRSNAAYMVAMHMRKEHDNPRRCFESREVPDLAEYGFAAVQEKEHPVLAEPRTCIVHFGIECRSRPDKMQHFICTHLFDSRGYKAFNELFLEYEKYENQRCRNNERCRTHIRPLQYSFLALCKECQADGEGSVLHRIGYNQGPEEVIPVVAYRN</sequence>
<accession>A0A645GQ44</accession>
<dbReference type="AlphaFoldDB" id="A0A645GQ44"/>
<protein>
    <submittedName>
        <fullName evidence="1">Uncharacterized protein</fullName>
    </submittedName>
</protein>
<gene>
    <name evidence="1" type="ORF">SDC9_173506</name>
</gene>
<name>A0A645GQ44_9ZZZZ</name>
<comment type="caution">
    <text evidence="1">The sequence shown here is derived from an EMBL/GenBank/DDBJ whole genome shotgun (WGS) entry which is preliminary data.</text>
</comment>
<dbReference type="EMBL" id="VSSQ01075500">
    <property type="protein sequence ID" value="MPN26084.1"/>
    <property type="molecule type" value="Genomic_DNA"/>
</dbReference>
<proteinExistence type="predicted"/>
<reference evidence="1" key="1">
    <citation type="submission" date="2019-08" db="EMBL/GenBank/DDBJ databases">
        <authorList>
            <person name="Kucharzyk K."/>
            <person name="Murdoch R.W."/>
            <person name="Higgins S."/>
            <person name="Loffler F."/>
        </authorList>
    </citation>
    <scope>NUCLEOTIDE SEQUENCE</scope>
</reference>
<evidence type="ECO:0000313" key="1">
    <source>
        <dbReference type="EMBL" id="MPN26084.1"/>
    </source>
</evidence>
<organism evidence="1">
    <name type="scientific">bioreactor metagenome</name>
    <dbReference type="NCBI Taxonomy" id="1076179"/>
    <lineage>
        <taxon>unclassified sequences</taxon>
        <taxon>metagenomes</taxon>
        <taxon>ecological metagenomes</taxon>
    </lineage>
</organism>